<dbReference type="Gene3D" id="3.40.50.150">
    <property type="entry name" value="Vaccinia Virus protein VP39"/>
    <property type="match status" value="1"/>
</dbReference>
<proteinExistence type="inferred from homology"/>
<keyword evidence="5" id="KW-1185">Reference proteome</keyword>
<evidence type="ECO:0000256" key="1">
    <source>
        <dbReference type="ARBA" id="ARBA00022603"/>
    </source>
</evidence>
<dbReference type="PANTHER" id="PTHR14614">
    <property type="entry name" value="HEPATOCELLULAR CARCINOMA-ASSOCIATED ANTIGEN"/>
    <property type="match status" value="1"/>
</dbReference>
<evidence type="ECO:0000256" key="4">
    <source>
        <dbReference type="ARBA" id="ARBA00043988"/>
    </source>
</evidence>
<dbReference type="RefSeq" id="XP_022095354.1">
    <property type="nucleotide sequence ID" value="XM_022239662.1"/>
</dbReference>
<dbReference type="OMA" id="VIGITWG"/>
<reference evidence="6 7" key="1">
    <citation type="submission" date="2025-04" db="UniProtKB">
        <authorList>
            <consortium name="RefSeq"/>
        </authorList>
    </citation>
    <scope>IDENTIFICATION</scope>
</reference>
<evidence type="ECO:0000313" key="6">
    <source>
        <dbReference type="RefSeq" id="XP_022095354.1"/>
    </source>
</evidence>
<evidence type="ECO:0000313" key="7">
    <source>
        <dbReference type="RefSeq" id="XP_022095355.1"/>
    </source>
</evidence>
<keyword evidence="2" id="KW-0808">Transferase</keyword>
<dbReference type="GeneID" id="110981777"/>
<evidence type="ECO:0000256" key="3">
    <source>
        <dbReference type="ARBA" id="ARBA00022691"/>
    </source>
</evidence>
<accession>A0A8B7YSB3</accession>
<dbReference type="GO" id="GO:0032259">
    <property type="term" value="P:methylation"/>
    <property type="evidence" value="ECO:0007669"/>
    <property type="project" value="UniProtKB-KW"/>
</dbReference>
<dbReference type="GO" id="GO:0005737">
    <property type="term" value="C:cytoplasm"/>
    <property type="evidence" value="ECO:0007669"/>
    <property type="project" value="TreeGrafter"/>
</dbReference>
<name>A0A8B7YSB3_ACAPL</name>
<dbReference type="CTD" id="124512"/>
<dbReference type="Proteomes" id="UP000694845">
    <property type="component" value="Unplaced"/>
</dbReference>
<dbReference type="OrthoDB" id="407325at2759"/>
<dbReference type="AlphaFoldDB" id="A0A8B7YSB3"/>
<dbReference type="RefSeq" id="XP_022095356.1">
    <property type="nucleotide sequence ID" value="XM_022239664.1"/>
</dbReference>
<dbReference type="InterPro" id="IPR019410">
    <property type="entry name" value="Methyltransf_16"/>
</dbReference>
<dbReference type="KEGG" id="aplc:110981777"/>
<organism evidence="5 7">
    <name type="scientific">Acanthaster planci</name>
    <name type="common">Crown-of-thorns starfish</name>
    <dbReference type="NCBI Taxonomy" id="133434"/>
    <lineage>
        <taxon>Eukaryota</taxon>
        <taxon>Metazoa</taxon>
        <taxon>Echinodermata</taxon>
        <taxon>Eleutherozoa</taxon>
        <taxon>Asterozoa</taxon>
        <taxon>Asteroidea</taxon>
        <taxon>Valvatacea</taxon>
        <taxon>Valvatida</taxon>
        <taxon>Acanthasteridae</taxon>
        <taxon>Acanthaster</taxon>
    </lineage>
</organism>
<keyword evidence="1" id="KW-0489">Methyltransferase</keyword>
<evidence type="ECO:0000256" key="2">
    <source>
        <dbReference type="ARBA" id="ARBA00022679"/>
    </source>
</evidence>
<dbReference type="InterPro" id="IPR029063">
    <property type="entry name" value="SAM-dependent_MTases_sf"/>
</dbReference>
<dbReference type="SUPFAM" id="SSF53335">
    <property type="entry name" value="S-adenosyl-L-methionine-dependent methyltransferases"/>
    <property type="match status" value="1"/>
</dbReference>
<comment type="similarity">
    <text evidence="4">Belongs to the methyltransferase superfamily. METTL23 family.</text>
</comment>
<dbReference type="RefSeq" id="XP_022095355.1">
    <property type="nucleotide sequence ID" value="XM_022239663.1"/>
</dbReference>
<keyword evidence="3" id="KW-0949">S-adenosyl-L-methionine</keyword>
<dbReference type="GO" id="GO:0008168">
    <property type="term" value="F:methyltransferase activity"/>
    <property type="evidence" value="ECO:0007669"/>
    <property type="project" value="UniProtKB-KW"/>
</dbReference>
<gene>
    <name evidence="6 7 8" type="primary">LOC110981777</name>
</gene>
<evidence type="ECO:0000313" key="8">
    <source>
        <dbReference type="RefSeq" id="XP_022095356.1"/>
    </source>
</evidence>
<dbReference type="Pfam" id="PF10294">
    <property type="entry name" value="Methyltransf_16"/>
    <property type="match status" value="1"/>
</dbReference>
<sequence length="229" mass="25597">MSHEQQVGSLERVRLFIFQDEGKGDEMSIRIPELIDPAYGMYVWPCAPVLAKYVWMRRKWICGKRVLELGAGTSLPGIVAASCGAMVTLTDHSGLPRCLDNCLKSCRANGLEGKVDLLGLTWGEFSPTIFQLPQFDVILASDCFYDSRDFENIMATLHFFLDRNSDAKCWTTYQERSSDRSIEHLLLKWGLHCLHIPLGTFGAEGPDIAGSNLPSSHTIQLLEITKETA</sequence>
<dbReference type="CDD" id="cd02440">
    <property type="entry name" value="AdoMet_MTases"/>
    <property type="match status" value="1"/>
</dbReference>
<dbReference type="GO" id="GO:0005634">
    <property type="term" value="C:nucleus"/>
    <property type="evidence" value="ECO:0007669"/>
    <property type="project" value="TreeGrafter"/>
</dbReference>
<dbReference type="PANTHER" id="PTHR14614:SF164">
    <property type="entry name" value="HISTONE-ARGININE METHYLTRANSFERASE METTL23"/>
    <property type="match status" value="1"/>
</dbReference>
<protein>
    <submittedName>
        <fullName evidence="6 7">Methyltransferase-like protein 23 isoform X1</fullName>
    </submittedName>
</protein>
<evidence type="ECO:0000313" key="5">
    <source>
        <dbReference type="Proteomes" id="UP000694845"/>
    </source>
</evidence>